<dbReference type="InterPro" id="IPR018257">
    <property type="entry name" value="Ribosomal_bL19_CS"/>
</dbReference>
<dbReference type="InterPro" id="IPR038657">
    <property type="entry name" value="Ribosomal_bL19_sf"/>
</dbReference>
<keyword evidence="2 4" id="KW-0689">Ribosomal protein</keyword>
<dbReference type="PANTHER" id="PTHR15680:SF9">
    <property type="entry name" value="LARGE RIBOSOMAL SUBUNIT PROTEIN BL19M"/>
    <property type="match status" value="1"/>
</dbReference>
<keyword evidence="4" id="KW-0934">Plastid</keyword>
<dbReference type="AlphaFoldDB" id="A0A5P9RUF7"/>
<dbReference type="PANTHER" id="PTHR15680">
    <property type="entry name" value="RIBOSOMAL PROTEIN L19"/>
    <property type="match status" value="1"/>
</dbReference>
<dbReference type="Gene3D" id="2.30.30.790">
    <property type="match status" value="1"/>
</dbReference>
<dbReference type="GO" id="GO:0006412">
    <property type="term" value="P:translation"/>
    <property type="evidence" value="ECO:0007669"/>
    <property type="project" value="InterPro"/>
</dbReference>
<name>A0A5P9RUF7_CYAME</name>
<evidence type="ECO:0000256" key="3">
    <source>
        <dbReference type="ARBA" id="ARBA00023274"/>
    </source>
</evidence>
<evidence type="ECO:0000256" key="1">
    <source>
        <dbReference type="ARBA" id="ARBA00005781"/>
    </source>
</evidence>
<protein>
    <submittedName>
        <fullName evidence="4">50S ribosomal protein L19</fullName>
    </submittedName>
</protein>
<dbReference type="GO" id="GO:0005762">
    <property type="term" value="C:mitochondrial large ribosomal subunit"/>
    <property type="evidence" value="ECO:0007669"/>
    <property type="project" value="TreeGrafter"/>
</dbReference>
<dbReference type="EMBL" id="MK231134">
    <property type="protein sequence ID" value="QFV16980.1"/>
    <property type="molecule type" value="Genomic_DNA"/>
</dbReference>
<dbReference type="SUPFAM" id="SSF50104">
    <property type="entry name" value="Translation proteins SH3-like domain"/>
    <property type="match status" value="1"/>
</dbReference>
<dbReference type="OMA" id="VERPHFL"/>
<sequence length="85" mass="9716">MCASEIQVGDQVRFGLLITEGEKQRVQYSQGIVIARTSKTVTIRSLLSGVGVERILYLDSPLLAELKVVQHNRVRRAKLYYLRRQ</sequence>
<dbReference type="GO" id="GO:0003735">
    <property type="term" value="F:structural constituent of ribosome"/>
    <property type="evidence" value="ECO:0007669"/>
    <property type="project" value="InterPro"/>
</dbReference>
<geneLocation type="chloroplast" evidence="4"/>
<reference evidence="5" key="2">
    <citation type="submission" date="2018-11" db="EMBL/GenBank/DDBJ databases">
        <title>Complete Plastid Genome of Cyanidioschyzon merolae Isolate 5578.</title>
        <authorList>
            <person name="Bi G."/>
        </authorList>
    </citation>
    <scope>NUCLEOTIDE SEQUENCE</scope>
</reference>
<dbReference type="PROSITE" id="PS01015">
    <property type="entry name" value="RIBOSOMAL_L19"/>
    <property type="match status" value="1"/>
</dbReference>
<evidence type="ECO:0000256" key="2">
    <source>
        <dbReference type="ARBA" id="ARBA00022980"/>
    </source>
</evidence>
<proteinExistence type="inferred from homology"/>
<dbReference type="EMBL" id="MK231135">
    <property type="protein sequence ID" value="QFV17158.1"/>
    <property type="molecule type" value="Genomic_DNA"/>
</dbReference>
<evidence type="ECO:0000313" key="5">
    <source>
        <dbReference type="EMBL" id="QFV17158.1"/>
    </source>
</evidence>
<gene>
    <name evidence="4" type="primary">rpl19</name>
</gene>
<evidence type="ECO:0000313" key="4">
    <source>
        <dbReference type="EMBL" id="QFV16980.1"/>
    </source>
</evidence>
<dbReference type="Pfam" id="PF01245">
    <property type="entry name" value="Ribosomal_L19"/>
    <property type="match status" value="1"/>
</dbReference>
<comment type="similarity">
    <text evidence="1">Belongs to the bacterial ribosomal protein bL19 family.</text>
</comment>
<dbReference type="InterPro" id="IPR001857">
    <property type="entry name" value="Ribosomal_bL19"/>
</dbReference>
<accession>A0A5P9RUF7</accession>
<reference evidence="4" key="1">
    <citation type="submission" date="2018-11" db="EMBL/GenBank/DDBJ databases">
        <title>Complete Plastid Genome of Cyanidioschyzon merolae Isolate 5508.</title>
        <authorList>
            <person name="Bi G."/>
        </authorList>
    </citation>
    <scope>NUCLEOTIDE SEQUENCE</scope>
    <source>
        <strain evidence="4">5508</strain>
    </source>
</reference>
<dbReference type="InterPro" id="IPR008991">
    <property type="entry name" value="Translation_prot_SH3-like_sf"/>
</dbReference>
<organism evidence="4">
    <name type="scientific">Cyanidioschyzon merolae</name>
    <name type="common">Red alga</name>
    <dbReference type="NCBI Taxonomy" id="45157"/>
    <lineage>
        <taxon>Eukaryota</taxon>
        <taxon>Rhodophyta</taxon>
        <taxon>Bangiophyceae</taxon>
        <taxon>Cyanidiales</taxon>
        <taxon>Cyanidiaceae</taxon>
        <taxon>Cyanidioschyzon</taxon>
    </lineage>
</organism>
<keyword evidence="3" id="KW-0687">Ribonucleoprotein</keyword>
<keyword evidence="4" id="KW-0150">Chloroplast</keyword>